<name>A0ABU3B6K9_9GAMM</name>
<protein>
    <recommendedName>
        <fullName evidence="7 8">UDP-N-acetylmuramoylalanine--D-glutamate ligase</fullName>
        <ecNumber evidence="7 8">6.3.2.9</ecNumber>
    </recommendedName>
    <alternativeName>
        <fullName evidence="7">D-glutamic acid-adding enzyme</fullName>
    </alternativeName>
    <alternativeName>
        <fullName evidence="7">UDP-N-acetylmuramoyl-L-alanyl-D-glutamate synthetase</fullName>
    </alternativeName>
</protein>
<dbReference type="InterPro" id="IPR036565">
    <property type="entry name" value="Mur-like_cat_sf"/>
</dbReference>
<sequence>MSSATRDSELGTPNGARLIVGMGATGLSVARYLLRAGMPFAVTDSRSQPPRAPDLESLADVPNSFGAFASPLPLDQLAEVVVSPGVSLDEPFLHEVRAAGIPIIGDIELFARALQPATPEARVQSVIAITGSNGKSTVTALVAEMAEAAGRQVAVGGNFGRPALDLLDEGAELFVLELSSFQLALVESLAPAAATVLNVSADHMDRHADIEDYAGIKARIFRRATVSVVNGDDARVAAMATSGRRVVIGDRAGDWHLDGPAAAPIICRGDQAFLAAADLPLRGRHNLCNALAALALGEAVGLPDAAMREALQRFPGLPHRCQFVASVNGVDWVNDSKGTNVGAMLASLDGLPGPILLLAGGQAKGGDFTPVGPVMSRKGRLAILFGVDAARIADALRDHVAIEQVPGLDEAIDRAAGVAEPGDTVLLSPGCASFDQFRGYEDRGERFMAGVRRLAA</sequence>
<feature type="binding site" evidence="7">
    <location>
        <begin position="131"/>
        <end position="137"/>
    </location>
    <ligand>
        <name>ATP</name>
        <dbReference type="ChEBI" id="CHEBI:30616"/>
    </ligand>
</feature>
<feature type="domain" description="Mur ligase C-terminal" evidence="9">
    <location>
        <begin position="319"/>
        <end position="429"/>
    </location>
</feature>
<dbReference type="InterPro" id="IPR013221">
    <property type="entry name" value="Mur_ligase_cen"/>
</dbReference>
<evidence type="ECO:0000256" key="7">
    <source>
        <dbReference type="HAMAP-Rule" id="MF_00639"/>
    </source>
</evidence>
<feature type="domain" description="Mur ligase central" evidence="10">
    <location>
        <begin position="129"/>
        <end position="296"/>
    </location>
</feature>
<dbReference type="HAMAP" id="MF_00639">
    <property type="entry name" value="MurD"/>
    <property type="match status" value="1"/>
</dbReference>
<dbReference type="SUPFAM" id="SSF53244">
    <property type="entry name" value="MurD-like peptide ligases, peptide-binding domain"/>
    <property type="match status" value="1"/>
</dbReference>
<evidence type="ECO:0000256" key="3">
    <source>
        <dbReference type="ARBA" id="ARBA00022490"/>
    </source>
</evidence>
<evidence type="ECO:0000256" key="4">
    <source>
        <dbReference type="ARBA" id="ARBA00022598"/>
    </source>
</evidence>
<dbReference type="Gene3D" id="3.40.50.720">
    <property type="entry name" value="NAD(P)-binding Rossmann-like Domain"/>
    <property type="match status" value="1"/>
</dbReference>
<evidence type="ECO:0000256" key="2">
    <source>
        <dbReference type="ARBA" id="ARBA00004752"/>
    </source>
</evidence>
<dbReference type="GO" id="GO:0008764">
    <property type="term" value="F:UDP-N-acetylmuramoylalanine-D-glutamate ligase activity"/>
    <property type="evidence" value="ECO:0007669"/>
    <property type="project" value="UniProtKB-EC"/>
</dbReference>
<keyword evidence="7 8" id="KW-0131">Cell cycle</keyword>
<keyword evidence="3 7" id="KW-0963">Cytoplasm</keyword>
<evidence type="ECO:0000256" key="5">
    <source>
        <dbReference type="ARBA" id="ARBA00022741"/>
    </source>
</evidence>
<reference evidence="11 12" key="1">
    <citation type="submission" date="2023-09" db="EMBL/GenBank/DDBJ databases">
        <authorList>
            <person name="Rey-Velasco X."/>
        </authorList>
    </citation>
    <scope>NUCLEOTIDE SEQUENCE [LARGE SCALE GENOMIC DNA]</scope>
    <source>
        <strain evidence="11 12">P385</strain>
    </source>
</reference>
<organism evidence="11 12">
    <name type="scientific">Spectribacter acetivorans</name>
    <dbReference type="NCBI Taxonomy" id="3075603"/>
    <lineage>
        <taxon>Bacteria</taxon>
        <taxon>Pseudomonadati</taxon>
        <taxon>Pseudomonadota</taxon>
        <taxon>Gammaproteobacteria</taxon>
        <taxon>Salinisphaerales</taxon>
        <taxon>Salinisphaeraceae</taxon>
        <taxon>Spectribacter</taxon>
    </lineage>
</organism>
<evidence type="ECO:0000256" key="6">
    <source>
        <dbReference type="ARBA" id="ARBA00022840"/>
    </source>
</evidence>
<comment type="subcellular location">
    <subcellularLocation>
        <location evidence="1 7 8">Cytoplasm</location>
    </subcellularLocation>
</comment>
<dbReference type="Gene3D" id="3.90.190.20">
    <property type="entry name" value="Mur ligase, C-terminal domain"/>
    <property type="match status" value="1"/>
</dbReference>
<dbReference type="PANTHER" id="PTHR43692">
    <property type="entry name" value="UDP-N-ACETYLMURAMOYLALANINE--D-GLUTAMATE LIGASE"/>
    <property type="match status" value="1"/>
</dbReference>
<keyword evidence="4 7" id="KW-0436">Ligase</keyword>
<keyword evidence="7 8" id="KW-0573">Peptidoglycan synthesis</keyword>
<dbReference type="InterPro" id="IPR005762">
    <property type="entry name" value="MurD"/>
</dbReference>
<dbReference type="InterPro" id="IPR004101">
    <property type="entry name" value="Mur_ligase_C"/>
</dbReference>
<keyword evidence="6 7" id="KW-0067">ATP-binding</keyword>
<dbReference type="NCBIfam" id="TIGR01087">
    <property type="entry name" value="murD"/>
    <property type="match status" value="1"/>
</dbReference>
<keyword evidence="12" id="KW-1185">Reference proteome</keyword>
<comment type="function">
    <text evidence="7 8">Cell wall formation. Catalyzes the addition of glutamate to the nucleotide precursor UDP-N-acetylmuramoyl-L-alanine (UMA).</text>
</comment>
<keyword evidence="7 8" id="KW-0133">Cell shape</keyword>
<comment type="catalytic activity">
    <reaction evidence="7 8">
        <text>UDP-N-acetyl-alpha-D-muramoyl-L-alanine + D-glutamate + ATP = UDP-N-acetyl-alpha-D-muramoyl-L-alanyl-D-glutamate + ADP + phosphate + H(+)</text>
        <dbReference type="Rhea" id="RHEA:16429"/>
        <dbReference type="ChEBI" id="CHEBI:15378"/>
        <dbReference type="ChEBI" id="CHEBI:29986"/>
        <dbReference type="ChEBI" id="CHEBI:30616"/>
        <dbReference type="ChEBI" id="CHEBI:43474"/>
        <dbReference type="ChEBI" id="CHEBI:83898"/>
        <dbReference type="ChEBI" id="CHEBI:83900"/>
        <dbReference type="ChEBI" id="CHEBI:456216"/>
        <dbReference type="EC" id="6.3.2.9"/>
    </reaction>
</comment>
<dbReference type="Gene3D" id="3.40.1190.10">
    <property type="entry name" value="Mur-like, catalytic domain"/>
    <property type="match status" value="1"/>
</dbReference>
<dbReference type="SUPFAM" id="SSF53623">
    <property type="entry name" value="MurD-like peptide ligases, catalytic domain"/>
    <property type="match status" value="1"/>
</dbReference>
<dbReference type="EMBL" id="JAVRHY010000004">
    <property type="protein sequence ID" value="MDT0618081.1"/>
    <property type="molecule type" value="Genomic_DNA"/>
</dbReference>
<comment type="similarity">
    <text evidence="7">Belongs to the MurCDEF family.</text>
</comment>
<evidence type="ECO:0000313" key="12">
    <source>
        <dbReference type="Proteomes" id="UP001259982"/>
    </source>
</evidence>
<dbReference type="InterPro" id="IPR036615">
    <property type="entry name" value="Mur_ligase_C_dom_sf"/>
</dbReference>
<keyword evidence="7 8" id="KW-0961">Cell wall biogenesis/degradation</keyword>
<dbReference type="Pfam" id="PF02875">
    <property type="entry name" value="Mur_ligase_C"/>
    <property type="match status" value="1"/>
</dbReference>
<gene>
    <name evidence="7 11" type="primary">murD</name>
    <name evidence="11" type="ORF">RM531_06315</name>
</gene>
<dbReference type="Pfam" id="PF21799">
    <property type="entry name" value="MurD-like_N"/>
    <property type="match status" value="1"/>
</dbReference>
<evidence type="ECO:0000256" key="1">
    <source>
        <dbReference type="ARBA" id="ARBA00004496"/>
    </source>
</evidence>
<dbReference type="Pfam" id="PF08245">
    <property type="entry name" value="Mur_ligase_M"/>
    <property type="match status" value="1"/>
</dbReference>
<evidence type="ECO:0000259" key="9">
    <source>
        <dbReference type="Pfam" id="PF02875"/>
    </source>
</evidence>
<dbReference type="Proteomes" id="UP001259982">
    <property type="component" value="Unassembled WGS sequence"/>
</dbReference>
<dbReference type="PANTHER" id="PTHR43692:SF1">
    <property type="entry name" value="UDP-N-ACETYLMURAMOYLALANINE--D-GLUTAMATE LIGASE"/>
    <property type="match status" value="1"/>
</dbReference>
<evidence type="ECO:0000256" key="8">
    <source>
        <dbReference type="RuleBase" id="RU003664"/>
    </source>
</evidence>
<evidence type="ECO:0000313" key="11">
    <source>
        <dbReference type="EMBL" id="MDT0618081.1"/>
    </source>
</evidence>
<keyword evidence="5 7" id="KW-0547">Nucleotide-binding</keyword>
<keyword evidence="7 8" id="KW-0132">Cell division</keyword>
<dbReference type="EC" id="6.3.2.9" evidence="7 8"/>
<proteinExistence type="inferred from homology"/>
<comment type="pathway">
    <text evidence="2 7 8">Cell wall biogenesis; peptidoglycan biosynthesis.</text>
</comment>
<dbReference type="RefSeq" id="WP_311658123.1">
    <property type="nucleotide sequence ID" value="NZ_JAVRHY010000004.1"/>
</dbReference>
<dbReference type="SUPFAM" id="SSF51984">
    <property type="entry name" value="MurCD N-terminal domain"/>
    <property type="match status" value="1"/>
</dbReference>
<evidence type="ECO:0000259" key="10">
    <source>
        <dbReference type="Pfam" id="PF08245"/>
    </source>
</evidence>
<accession>A0ABU3B6K9</accession>
<comment type="caution">
    <text evidence="11">The sequence shown here is derived from an EMBL/GenBank/DDBJ whole genome shotgun (WGS) entry which is preliminary data.</text>
</comment>